<evidence type="ECO:0000313" key="14">
    <source>
        <dbReference type="Proteomes" id="UP000029995"/>
    </source>
</evidence>
<evidence type="ECO:0000259" key="12">
    <source>
        <dbReference type="PROSITE" id="PS50928"/>
    </source>
</evidence>
<evidence type="ECO:0000256" key="10">
    <source>
        <dbReference type="ARBA" id="ARBA00041109"/>
    </source>
</evidence>
<keyword evidence="8 11" id="KW-1133">Transmembrane helix</keyword>
<dbReference type="RefSeq" id="WP_034842187.1">
    <property type="nucleotide sequence ID" value="NZ_JANX01000274.1"/>
</dbReference>
<keyword evidence="6" id="KW-0762">Sugar transport</keyword>
<dbReference type="PROSITE" id="PS50928">
    <property type="entry name" value="ABC_TM1"/>
    <property type="match status" value="1"/>
</dbReference>
<organism evidence="13 14">
    <name type="scientific">Inquilinus limosus MP06</name>
    <dbReference type="NCBI Taxonomy" id="1398085"/>
    <lineage>
        <taxon>Bacteria</taxon>
        <taxon>Pseudomonadati</taxon>
        <taxon>Pseudomonadota</taxon>
        <taxon>Alphaproteobacteria</taxon>
        <taxon>Rhodospirillales</taxon>
        <taxon>Rhodospirillaceae</taxon>
        <taxon>Inquilinus</taxon>
    </lineage>
</organism>
<keyword evidence="4 11" id="KW-0813">Transport</keyword>
<dbReference type="Proteomes" id="UP000029995">
    <property type="component" value="Unassembled WGS sequence"/>
</dbReference>
<gene>
    <name evidence="13" type="ORF">P409_19810</name>
</gene>
<comment type="caution">
    <text evidence="13">The sequence shown here is derived from an EMBL/GenBank/DDBJ whole genome shotgun (WGS) entry which is preliminary data.</text>
</comment>
<evidence type="ECO:0000256" key="8">
    <source>
        <dbReference type="ARBA" id="ARBA00022989"/>
    </source>
</evidence>
<dbReference type="SUPFAM" id="SSF161098">
    <property type="entry name" value="MetI-like"/>
    <property type="match status" value="1"/>
</dbReference>
<evidence type="ECO:0000256" key="4">
    <source>
        <dbReference type="ARBA" id="ARBA00022448"/>
    </source>
</evidence>
<evidence type="ECO:0000313" key="13">
    <source>
        <dbReference type="EMBL" id="KGM32714.1"/>
    </source>
</evidence>
<evidence type="ECO:0000256" key="5">
    <source>
        <dbReference type="ARBA" id="ARBA00022475"/>
    </source>
</evidence>
<sequence length="275" mass="29371">MRRGAGQRLAIGGGLLGLAVLVLLPFWFIATGSIKAPQEIIARVPTLLPQSFTLRHFDRLLGASDYPRYLGNSLLVGLGSTVITVLLSVLAAYGFYRLRFPGRDLLFRAVLVAYAFPGILILIPLYGMMSQAGLIDTPAALVIVNVTFASPFAIWMMCSFFASIPVELEEAALIDGASRLAILLRIMVPLATPGIASVAIFAFIASWTEYLFASVLILSDANRTLPVGFAGIIGQYQIDWGLLLAGATLATVPVVLLFGIVGRWFIAGLTAGAVK</sequence>
<dbReference type="InterPro" id="IPR000515">
    <property type="entry name" value="MetI-like"/>
</dbReference>
<dbReference type="Gene3D" id="1.10.3720.10">
    <property type="entry name" value="MetI-like"/>
    <property type="match status" value="1"/>
</dbReference>
<dbReference type="OrthoDB" id="9815445at2"/>
<accession>A0A0A0D3P2</accession>
<evidence type="ECO:0000256" key="6">
    <source>
        <dbReference type="ARBA" id="ARBA00022597"/>
    </source>
</evidence>
<feature type="transmembrane region" description="Helical" evidence="11">
    <location>
        <begin position="182"/>
        <end position="204"/>
    </location>
</feature>
<dbReference type="PANTHER" id="PTHR32243:SF50">
    <property type="entry name" value="MALTOSE_MALTODEXTRIN TRANSPORT SYSTEM PERMEASE PROTEIN MALG"/>
    <property type="match status" value="1"/>
</dbReference>
<feature type="transmembrane region" description="Helical" evidence="11">
    <location>
        <begin position="69"/>
        <end position="93"/>
    </location>
</feature>
<dbReference type="GO" id="GO:0005886">
    <property type="term" value="C:plasma membrane"/>
    <property type="evidence" value="ECO:0007669"/>
    <property type="project" value="UniProtKB-SubCell"/>
</dbReference>
<evidence type="ECO:0000256" key="9">
    <source>
        <dbReference type="ARBA" id="ARBA00023136"/>
    </source>
</evidence>
<reference evidence="13 14" key="1">
    <citation type="submission" date="2014-01" db="EMBL/GenBank/DDBJ databases">
        <title>Genome sequence determination for a cystic fibrosis isolate, Inquilinus limosus.</title>
        <authorList>
            <person name="Pino M."/>
            <person name="Di Conza J."/>
            <person name="Gutkind G."/>
        </authorList>
    </citation>
    <scope>NUCLEOTIDE SEQUENCE [LARGE SCALE GENOMIC DNA]</scope>
    <source>
        <strain evidence="13 14">MP06</strain>
    </source>
</reference>
<keyword evidence="9 11" id="KW-0472">Membrane</keyword>
<feature type="transmembrane region" description="Helical" evidence="11">
    <location>
        <begin position="9"/>
        <end position="30"/>
    </location>
</feature>
<dbReference type="InterPro" id="IPR050901">
    <property type="entry name" value="BP-dep_ABC_trans_perm"/>
</dbReference>
<feature type="domain" description="ABC transmembrane type-1" evidence="12">
    <location>
        <begin position="70"/>
        <end position="261"/>
    </location>
</feature>
<feature type="transmembrane region" description="Helical" evidence="11">
    <location>
        <begin position="139"/>
        <end position="162"/>
    </location>
</feature>
<name>A0A0A0D3P2_9PROT</name>
<dbReference type="CDD" id="cd06261">
    <property type="entry name" value="TM_PBP2"/>
    <property type="match status" value="1"/>
</dbReference>
<keyword evidence="7 11" id="KW-0812">Transmembrane</keyword>
<evidence type="ECO:0000256" key="3">
    <source>
        <dbReference type="ARBA" id="ARBA00009047"/>
    </source>
</evidence>
<dbReference type="Pfam" id="PF00528">
    <property type="entry name" value="BPD_transp_1"/>
    <property type="match status" value="1"/>
</dbReference>
<dbReference type="EMBL" id="JANX01000274">
    <property type="protein sequence ID" value="KGM32714.1"/>
    <property type="molecule type" value="Genomic_DNA"/>
</dbReference>
<evidence type="ECO:0000256" key="11">
    <source>
        <dbReference type="RuleBase" id="RU363032"/>
    </source>
</evidence>
<proteinExistence type="inferred from homology"/>
<dbReference type="PANTHER" id="PTHR32243">
    <property type="entry name" value="MALTOSE TRANSPORT SYSTEM PERMEASE-RELATED"/>
    <property type="match status" value="1"/>
</dbReference>
<evidence type="ECO:0000256" key="7">
    <source>
        <dbReference type="ARBA" id="ARBA00022692"/>
    </source>
</evidence>
<feature type="transmembrane region" description="Helical" evidence="11">
    <location>
        <begin position="105"/>
        <end position="127"/>
    </location>
</feature>
<protein>
    <recommendedName>
        <fullName evidence="10">Maltose/maltodextrin transport system permease protein MalG</fullName>
    </recommendedName>
</protein>
<keyword evidence="5" id="KW-1003">Cell membrane</keyword>
<evidence type="ECO:0000256" key="1">
    <source>
        <dbReference type="ARBA" id="ARBA00002264"/>
    </source>
</evidence>
<feature type="transmembrane region" description="Helical" evidence="11">
    <location>
        <begin position="240"/>
        <end position="266"/>
    </location>
</feature>
<dbReference type="InterPro" id="IPR035906">
    <property type="entry name" value="MetI-like_sf"/>
</dbReference>
<dbReference type="AlphaFoldDB" id="A0A0A0D3P2"/>
<dbReference type="GO" id="GO:0055085">
    <property type="term" value="P:transmembrane transport"/>
    <property type="evidence" value="ECO:0007669"/>
    <property type="project" value="InterPro"/>
</dbReference>
<comment type="function">
    <text evidence="1">Part of the ABC transporter complex MalEFGK involved in maltose/maltodextrin import. Probably responsible for the translocation of the substrate across the membrane.</text>
</comment>
<evidence type="ECO:0000256" key="2">
    <source>
        <dbReference type="ARBA" id="ARBA00004651"/>
    </source>
</evidence>
<comment type="subcellular location">
    <subcellularLocation>
        <location evidence="2 11">Cell membrane</location>
        <topology evidence="2 11">Multi-pass membrane protein</topology>
    </subcellularLocation>
</comment>
<comment type="similarity">
    <text evidence="3">Belongs to the binding-protein-dependent transport system permease family. MalFG subfamily.</text>
</comment>